<dbReference type="RefSeq" id="WP_093309996.1">
    <property type="nucleotide sequence ID" value="NZ_FNYH01000008.1"/>
</dbReference>
<protein>
    <submittedName>
        <fullName evidence="1">Uncharacterized protein</fullName>
    </submittedName>
</protein>
<keyword evidence="2" id="KW-1185">Reference proteome</keyword>
<dbReference type="Proteomes" id="UP000242999">
    <property type="component" value="Unassembled WGS sequence"/>
</dbReference>
<evidence type="ECO:0000313" key="1">
    <source>
        <dbReference type="EMBL" id="SEI70150.1"/>
    </source>
</evidence>
<organism evidence="1 2">
    <name type="scientific">Allopseudospirillum japonicum</name>
    <dbReference type="NCBI Taxonomy" id="64971"/>
    <lineage>
        <taxon>Bacteria</taxon>
        <taxon>Pseudomonadati</taxon>
        <taxon>Pseudomonadota</taxon>
        <taxon>Gammaproteobacteria</taxon>
        <taxon>Oceanospirillales</taxon>
        <taxon>Oceanospirillaceae</taxon>
        <taxon>Allopseudospirillum</taxon>
    </lineage>
</organism>
<gene>
    <name evidence="1" type="ORF">SAMN05421831_1081</name>
</gene>
<proteinExistence type="predicted"/>
<dbReference type="EMBL" id="FNYH01000008">
    <property type="protein sequence ID" value="SEI70150.1"/>
    <property type="molecule type" value="Genomic_DNA"/>
</dbReference>
<sequence>MWPIEGFTASALPVDVVSLDAQRQGAWITWSDLGAGESYFSTRLYYFDGQQVDQLYQVDFSDNYGVCGAQSQRICQGDDIYIQSYWHPTQAPINQYQFLQTRIHYQGIESDALQIKSIQTHIKSLTTQQLQ</sequence>
<evidence type="ECO:0000313" key="2">
    <source>
        <dbReference type="Proteomes" id="UP000242999"/>
    </source>
</evidence>
<name>A0A1H6T1K9_9GAMM</name>
<accession>A0A1H6T1K9</accession>
<dbReference type="AlphaFoldDB" id="A0A1H6T1K9"/>
<reference evidence="2" key="1">
    <citation type="submission" date="2016-10" db="EMBL/GenBank/DDBJ databases">
        <authorList>
            <person name="Varghese N."/>
            <person name="Submissions S."/>
        </authorList>
    </citation>
    <scope>NUCLEOTIDE SEQUENCE [LARGE SCALE GENOMIC DNA]</scope>
    <source>
        <strain evidence="2">DSM 7165</strain>
    </source>
</reference>